<evidence type="ECO:0000313" key="2">
    <source>
        <dbReference type="Proteomes" id="UP000008281"/>
    </source>
</evidence>
<keyword evidence="2" id="KW-1185">Reference proteome</keyword>
<dbReference type="OMA" id="LANNAFW"/>
<sequence>MSKRPLESFDERRLMLMLNDLDANRNVEKVLKEISKLKIPESTARNFLVIERVSQFKGTPDLDKLVDTIIRKNKNMGEANKCRKVRFAEKTIKGIVSEPVSAESIVLSPTPVTIAETVVRNSSPATIPKINKPTPMLPLKPGQGIEHSDFSPFKIVRRGTSYAQFLQAPNPPPQLNEPIPSTVPKETVQFAVPVGPAPRPTPPTPPEIPEIPISSVPAILRGRPYLRRLYQQVVAETTTLDQIKDVTVDQMLDEMNVLNGPHFLLRF</sequence>
<dbReference type="eggNOG" id="ENOG502TIRR">
    <property type="taxonomic scope" value="Eukaryota"/>
</dbReference>
<dbReference type="CTD" id="9801475"/>
<dbReference type="AlphaFoldDB" id="E3MZB0"/>
<dbReference type="KEGG" id="crq:GCK72_025175"/>
<accession>E3MZB0</accession>
<dbReference type="OrthoDB" id="5795560at2759"/>
<protein>
    <submittedName>
        <fullName evidence="1">Uncharacterized protein</fullName>
    </submittedName>
</protein>
<dbReference type="HOGENOM" id="CLU_1200743_0_0_1"/>
<dbReference type="EMBL" id="DS268500">
    <property type="protein sequence ID" value="EFP12874.1"/>
    <property type="molecule type" value="Genomic_DNA"/>
</dbReference>
<proteinExistence type="predicted"/>
<dbReference type="Proteomes" id="UP000008281">
    <property type="component" value="Unassembled WGS sequence"/>
</dbReference>
<evidence type="ECO:0000313" key="1">
    <source>
        <dbReference type="EMBL" id="EFP12874.1"/>
    </source>
</evidence>
<dbReference type="GeneID" id="9801475"/>
<reference evidence="1" key="1">
    <citation type="submission" date="2007-07" db="EMBL/GenBank/DDBJ databases">
        <title>PCAP assembly of the Caenorhabditis remanei genome.</title>
        <authorList>
            <consortium name="The Caenorhabditis remanei Sequencing Consortium"/>
            <person name="Wilson R.K."/>
        </authorList>
    </citation>
    <scope>NUCLEOTIDE SEQUENCE [LARGE SCALE GENOMIC DNA]</scope>
    <source>
        <strain evidence="1">PB4641</strain>
    </source>
</reference>
<gene>
    <name evidence="1" type="ORF">CRE_05968</name>
</gene>
<dbReference type="RefSeq" id="XP_003098461.2">
    <property type="nucleotide sequence ID" value="XM_003098413.2"/>
</dbReference>
<name>E3MZB0_CAERE</name>
<organism evidence="2">
    <name type="scientific">Caenorhabditis remanei</name>
    <name type="common">Caenorhabditis vulgaris</name>
    <dbReference type="NCBI Taxonomy" id="31234"/>
    <lineage>
        <taxon>Eukaryota</taxon>
        <taxon>Metazoa</taxon>
        <taxon>Ecdysozoa</taxon>
        <taxon>Nematoda</taxon>
        <taxon>Chromadorea</taxon>
        <taxon>Rhabditida</taxon>
        <taxon>Rhabditina</taxon>
        <taxon>Rhabditomorpha</taxon>
        <taxon>Rhabditoidea</taxon>
        <taxon>Rhabditidae</taxon>
        <taxon>Peloderinae</taxon>
        <taxon>Caenorhabditis</taxon>
    </lineage>
</organism>
<dbReference type="FunCoup" id="E3MZB0">
    <property type="interactions" value="591"/>
</dbReference>